<dbReference type="EMBL" id="HBKQ01026541">
    <property type="protein sequence ID" value="CAE2244446.1"/>
    <property type="molecule type" value="Transcribed_RNA"/>
</dbReference>
<protein>
    <recommendedName>
        <fullName evidence="2">C2 domain-containing protein</fullName>
    </recommendedName>
</protein>
<evidence type="ECO:0000259" key="2">
    <source>
        <dbReference type="SMART" id="SM00239"/>
    </source>
</evidence>
<dbReference type="Pfam" id="PF15625">
    <property type="entry name" value="CC2D2AN-C2"/>
    <property type="match status" value="1"/>
</dbReference>
<evidence type="ECO:0000256" key="1">
    <source>
        <dbReference type="SAM" id="MobiDB-lite"/>
    </source>
</evidence>
<feature type="region of interest" description="Disordered" evidence="1">
    <location>
        <begin position="665"/>
        <end position="684"/>
    </location>
</feature>
<name>A0A7S4MUT0_9STRA</name>
<dbReference type="InterPro" id="IPR000008">
    <property type="entry name" value="C2_dom"/>
</dbReference>
<feature type="domain" description="C2" evidence="2">
    <location>
        <begin position="837"/>
        <end position="995"/>
    </location>
</feature>
<organism evidence="3">
    <name type="scientific">Odontella aurita</name>
    <dbReference type="NCBI Taxonomy" id="265563"/>
    <lineage>
        <taxon>Eukaryota</taxon>
        <taxon>Sar</taxon>
        <taxon>Stramenopiles</taxon>
        <taxon>Ochrophyta</taxon>
        <taxon>Bacillariophyta</taxon>
        <taxon>Mediophyceae</taxon>
        <taxon>Biddulphiophycidae</taxon>
        <taxon>Eupodiscales</taxon>
        <taxon>Odontellaceae</taxon>
        <taxon>Odontella</taxon>
    </lineage>
</organism>
<dbReference type="Gene3D" id="2.60.40.150">
    <property type="entry name" value="C2 domain"/>
    <property type="match status" value="1"/>
</dbReference>
<dbReference type="PANTHER" id="PTHR20837:SF0">
    <property type="entry name" value="COILED-COIL AND C2 DOMAIN-CONTAINING PROTEIN 2A"/>
    <property type="match status" value="1"/>
</dbReference>
<dbReference type="PANTHER" id="PTHR20837">
    <property type="entry name" value="CENTROSOMAL PROTEIN-RELATED"/>
    <property type="match status" value="1"/>
</dbReference>
<dbReference type="InterPro" id="IPR056290">
    <property type="entry name" value="CEPT76/DRC7_peptidase-like_dom"/>
</dbReference>
<feature type="compositionally biased region" description="Basic and acidic residues" evidence="1">
    <location>
        <begin position="118"/>
        <end position="127"/>
    </location>
</feature>
<evidence type="ECO:0000313" key="3">
    <source>
        <dbReference type="EMBL" id="CAE2244446.1"/>
    </source>
</evidence>
<dbReference type="Pfam" id="PF24652">
    <property type="entry name" value="CEP76_C"/>
    <property type="match status" value="1"/>
</dbReference>
<accession>A0A7S4MUT0</accession>
<dbReference type="GO" id="GO:1904491">
    <property type="term" value="P:protein localization to ciliary transition zone"/>
    <property type="evidence" value="ECO:0007669"/>
    <property type="project" value="TreeGrafter"/>
</dbReference>
<feature type="region of interest" description="Disordered" evidence="1">
    <location>
        <begin position="1"/>
        <end position="91"/>
    </location>
</feature>
<dbReference type="InterPro" id="IPR028928">
    <property type="entry name" value="CC2D2AN-C2"/>
</dbReference>
<dbReference type="InterPro" id="IPR056288">
    <property type="entry name" value="CEP76_C"/>
</dbReference>
<dbReference type="Pfam" id="PF24656">
    <property type="entry name" value="CEPT76_peptidase"/>
    <property type="match status" value="1"/>
</dbReference>
<dbReference type="InterPro" id="IPR035892">
    <property type="entry name" value="C2_domain_sf"/>
</dbReference>
<reference evidence="3" key="1">
    <citation type="submission" date="2021-01" db="EMBL/GenBank/DDBJ databases">
        <authorList>
            <person name="Corre E."/>
            <person name="Pelletier E."/>
            <person name="Niang G."/>
            <person name="Scheremetjew M."/>
            <person name="Finn R."/>
            <person name="Kale V."/>
            <person name="Holt S."/>
            <person name="Cochrane G."/>
            <person name="Meng A."/>
            <person name="Brown T."/>
            <person name="Cohen L."/>
        </authorList>
    </citation>
    <scope>NUCLEOTIDE SEQUENCE</scope>
    <source>
        <strain evidence="3">Isolate 1302-5</strain>
    </source>
</reference>
<feature type="region of interest" description="Disordered" evidence="1">
    <location>
        <begin position="1014"/>
        <end position="1050"/>
    </location>
</feature>
<dbReference type="GO" id="GO:1905515">
    <property type="term" value="P:non-motile cilium assembly"/>
    <property type="evidence" value="ECO:0007669"/>
    <property type="project" value="TreeGrafter"/>
</dbReference>
<sequence length="1445" mass="160645">MPRPRRKTQTALAFENATAREKKEEEEDDSRAPAETGGDSDADDDSENASTRNGGDSDAPSAGESLLGSNGDGDDDSDSDEPPRGTIQLRKAMRVRDFPVVESSAAGQFAILAASASRGDEGVDGPERGGGGGGSGGGPCVSMGAATRTFLRRLRGMPPGADDCVGDDETATAAELELEEDGFFVDATRAGGSSLSPDRAQNAIPVGGGGGEDMHHVIGSRDRCAVAGSSAYGDRREMLASRASDIAIQPDGTKPCDCGSGQSAPMTNNRVRRGGHWDLADLCIYPSRLVFTCHPEFLKEEQLYRELQTVYGKYDLLVQSEKTIFLEARLRALVKKGQSLARNARVLSEEKYDPDEQSMEGTTLRQILCDVADALRSFVDSMSEMKALEDSLWDNWRSLLRAREEQGFTCTQGVDLYHEGVPRRDVPGLEKSELLSIMNNLRRLLPQLLRHSQEATRSDSDLDIDGLELLVSAVQQLGGLNRRSVLADDLNNEDLERILQRSELGRRARIENERYFLEVIVNGKVVERTLSRQLAWPSFSIDFEKTFRCKTLHRLPSVCVRISKERFGGILRGYPLCSIFVRVPSNEPSGPTVSWYQFGSSTICARDCGLSFRGHILVATQWKRSENCHGDNLKAIDLCNGQEMSPNPLITPSDKLKLKATQFGGPVKSDKTSEPCVQPSARGSLKEPPWRFMFSGRRDFQDPALKEPMRHCLIKTREIDIMQVPSPIPLNDQSIYQDQSYHHIIRQSTTGRSKVVADGTNNESQSDQILRRAKERMLVTRPVHVTEIVRDVSYLRAASEGPDFQALMGLLFPERKRSLYPHVPKQQPGKVDAGGYRLIVLVSGARNIPQRRGSGRSFHGMESMHGRGSMVRSLDIENGLEVDDIRTDESCAHVVVKIKFQGKSYWTSAVSSPNPTWKHTVCFPLIDCAGPISPHALMHLQDRIEISMYDKCDIDIGSEGGFYDDENTTISENIYLGKISIPFSSIYYRGSIQGSFRLDCPDVIVGYSGQQFDSSEEEDHGFAGDEADSSSFGASSIDSQEVHSRGSTSNLALIQKDESRPCVDILITTDPIQRPPESIPCEAISEEDEKLVRFVNDWRGQYAQRCPKRALFSVITPGPDGFGYCASRFFKSQRPPKEMECVHKCSHFVGLIPTTEQPATLWRTSQVFLTGNGGSRVEHAILLANFFSYLSDKYPDECGADVWMVMGMGFPEGQTAYVMRKESIGDMQFWDASNSHAYALEDQGCPLHDIWCLVDRNNIYANLQKNGVPCQMKFDLHDRRCWMRLFSQQSPVTLPLLSIQEDLLSYEDPSHQAAMAIQDELAHHLKVSMRSWRRGLTKFRNEVSEQLRHALELLEIAMLEGKRAKQSILDGLYDRAGEKSLSGVPLHFLLPDKQDITSQVKATGIHLIKRPEVEYAVAVRVYAYPSNVFSVWVFVVAVSPVFLFS</sequence>
<dbReference type="SUPFAM" id="SSF49562">
    <property type="entry name" value="C2 domain (Calcium/lipid-binding domain, CaLB)"/>
    <property type="match status" value="1"/>
</dbReference>
<feature type="compositionally biased region" description="Acidic residues" evidence="1">
    <location>
        <begin position="38"/>
        <end position="47"/>
    </location>
</feature>
<dbReference type="GO" id="GO:0035869">
    <property type="term" value="C:ciliary transition zone"/>
    <property type="evidence" value="ECO:0007669"/>
    <property type="project" value="TreeGrafter"/>
</dbReference>
<dbReference type="SMART" id="SM00239">
    <property type="entry name" value="C2"/>
    <property type="match status" value="1"/>
</dbReference>
<proteinExistence type="predicted"/>
<feature type="region of interest" description="Disordered" evidence="1">
    <location>
        <begin position="117"/>
        <end position="140"/>
    </location>
</feature>
<feature type="compositionally biased region" description="Low complexity" evidence="1">
    <location>
        <begin position="1029"/>
        <end position="1039"/>
    </location>
</feature>
<feature type="compositionally biased region" description="Gly residues" evidence="1">
    <location>
        <begin position="128"/>
        <end position="139"/>
    </location>
</feature>
<gene>
    <name evidence="3" type="ORF">OAUR00152_LOCUS17957</name>
</gene>
<dbReference type="InterPro" id="IPR052434">
    <property type="entry name" value="Tectonic-like_complex_comp"/>
</dbReference>